<organism evidence="1 2">
    <name type="scientific">Streptomyces flavidovirens</name>
    <dbReference type="NCBI Taxonomy" id="67298"/>
    <lineage>
        <taxon>Bacteria</taxon>
        <taxon>Bacillati</taxon>
        <taxon>Actinomycetota</taxon>
        <taxon>Actinomycetes</taxon>
        <taxon>Kitasatosporales</taxon>
        <taxon>Streptomycetaceae</taxon>
        <taxon>Streptomyces</taxon>
    </lineage>
</organism>
<dbReference type="Proteomes" id="UP001601976">
    <property type="component" value="Unassembled WGS sequence"/>
</dbReference>
<gene>
    <name evidence="1" type="ORF">ACFYWW_02145</name>
</gene>
<keyword evidence="2" id="KW-1185">Reference proteome</keyword>
<comment type="caution">
    <text evidence="1">The sequence shown here is derived from an EMBL/GenBank/DDBJ whole genome shotgun (WGS) entry which is preliminary data.</text>
</comment>
<protein>
    <submittedName>
        <fullName evidence="1">Uncharacterized protein</fullName>
    </submittedName>
</protein>
<dbReference type="RefSeq" id="WP_387893361.1">
    <property type="nucleotide sequence ID" value="NZ_JBIAPK010000001.1"/>
</dbReference>
<name>A0ABW6R8H8_9ACTN</name>
<accession>A0ABW6R8H8</accession>
<dbReference type="EMBL" id="JBIAPK010000001">
    <property type="protein sequence ID" value="MFF3337527.1"/>
    <property type="molecule type" value="Genomic_DNA"/>
</dbReference>
<evidence type="ECO:0000313" key="2">
    <source>
        <dbReference type="Proteomes" id="UP001601976"/>
    </source>
</evidence>
<sequence>MSRYQVLLTHIVPELVMERRIRRSAGSRLRKRGGPPVIVVAGLDAAEQAEVLRRLHHRYRRVLPVNDSQVPLDQREVIDFLLRLSTRAYGLGGYAWFRKPMSFPRFTLGMLAYSWADEHRPDLRAIAEGHTWLRHQLRTARDAEEGHQARARLRAELAPYLAGAGAGRTGIAVGLLFTLLGHQAPRPDKTALRWWGKLWNVPRGAFSWQDAVATELFTVFHAGRDEDGHTVEHLLTAALLADIDAYYGRYRRFNRARPPLLLVPEAHTQAGTTFLTALATAYDIAWRAPRHTGTRPVVIAVGGDSAGARGRPPLGRLEHELNEWSRRPAGGPEARWLLAVRVGADGDGEGQ</sequence>
<evidence type="ECO:0000313" key="1">
    <source>
        <dbReference type="EMBL" id="MFF3337527.1"/>
    </source>
</evidence>
<reference evidence="1 2" key="1">
    <citation type="submission" date="2024-10" db="EMBL/GenBank/DDBJ databases">
        <title>The Natural Products Discovery Center: Release of the First 8490 Sequenced Strains for Exploring Actinobacteria Biosynthetic Diversity.</title>
        <authorList>
            <person name="Kalkreuter E."/>
            <person name="Kautsar S.A."/>
            <person name="Yang D."/>
            <person name="Bader C.D."/>
            <person name="Teijaro C.N."/>
            <person name="Fluegel L."/>
            <person name="Davis C.M."/>
            <person name="Simpson J.R."/>
            <person name="Lauterbach L."/>
            <person name="Steele A.D."/>
            <person name="Gui C."/>
            <person name="Meng S."/>
            <person name="Li G."/>
            <person name="Viehrig K."/>
            <person name="Ye F."/>
            <person name="Su P."/>
            <person name="Kiefer A.F."/>
            <person name="Nichols A."/>
            <person name="Cepeda A.J."/>
            <person name="Yan W."/>
            <person name="Fan B."/>
            <person name="Jiang Y."/>
            <person name="Adhikari A."/>
            <person name="Zheng C.-J."/>
            <person name="Schuster L."/>
            <person name="Cowan T.M."/>
            <person name="Smanski M.J."/>
            <person name="Chevrette M.G."/>
            <person name="De Carvalho L.P.S."/>
            <person name="Shen B."/>
        </authorList>
    </citation>
    <scope>NUCLEOTIDE SEQUENCE [LARGE SCALE GENOMIC DNA]</scope>
    <source>
        <strain evidence="1 2">NPDC003029</strain>
    </source>
</reference>
<proteinExistence type="predicted"/>